<reference evidence="3 4" key="1">
    <citation type="submission" date="2018-07" db="EMBL/GenBank/DDBJ databases">
        <title>Parabacteroides acidifaciens nov. sp., isolated from human feces.</title>
        <authorList>
            <person name="Wang Y.J."/>
        </authorList>
    </citation>
    <scope>NUCLEOTIDE SEQUENCE [LARGE SCALE GENOMIC DNA]</scope>
    <source>
        <strain evidence="3 4">426-9</strain>
    </source>
</reference>
<dbReference type="PANTHER" id="PTHR35024">
    <property type="entry name" value="HYPOTHETICAL CYTOSOLIC PROTEIN"/>
    <property type="match status" value="1"/>
</dbReference>
<evidence type="ECO:0000256" key="1">
    <source>
        <dbReference type="ARBA" id="ARBA00044755"/>
    </source>
</evidence>
<reference evidence="2 5" key="2">
    <citation type="submission" date="2020-08" db="EMBL/GenBank/DDBJ databases">
        <title>Genome public.</title>
        <authorList>
            <person name="Liu C."/>
            <person name="Sun Q."/>
        </authorList>
    </citation>
    <scope>NUCLEOTIDE SEQUENCE [LARGE SCALE GENOMIC DNA]</scope>
    <source>
        <strain evidence="2 5">426_9</strain>
    </source>
</reference>
<organism evidence="3 4">
    <name type="scientific">Parabacteroides acidifaciens</name>
    <dbReference type="NCBI Taxonomy" id="2290935"/>
    <lineage>
        <taxon>Bacteria</taxon>
        <taxon>Pseudomonadati</taxon>
        <taxon>Bacteroidota</taxon>
        <taxon>Bacteroidia</taxon>
        <taxon>Bacteroidales</taxon>
        <taxon>Tannerellaceae</taxon>
        <taxon>Parabacteroides</taxon>
    </lineage>
</organism>
<keyword evidence="5" id="KW-1185">Reference proteome</keyword>
<dbReference type="Proteomes" id="UP000256321">
    <property type="component" value="Unassembled WGS sequence"/>
</dbReference>
<name>A0A3D8HJ87_9BACT</name>
<comment type="caution">
    <text evidence="3">The sequence shown here is derived from an EMBL/GenBank/DDBJ whole genome shotgun (WGS) entry which is preliminary data.</text>
</comment>
<evidence type="ECO:0000313" key="5">
    <source>
        <dbReference type="Proteomes" id="UP000629596"/>
    </source>
</evidence>
<dbReference type="EMBL" id="QREV01000002">
    <property type="protein sequence ID" value="RDU51049.1"/>
    <property type="molecule type" value="Genomic_DNA"/>
</dbReference>
<dbReference type="Pfam" id="PF04519">
    <property type="entry name" value="Bactofilin"/>
    <property type="match status" value="1"/>
</dbReference>
<dbReference type="AlphaFoldDB" id="A0A3D8HJ87"/>
<accession>A0A3D8HJ87</accession>
<sequence length="128" mass="13310">MGIKQKEENTNGGLHNTLAAGTTVKGNIITETDFRLDGKVEGDINCSGKIVIGPKGSVTGNIVSANAEILGEVDGSVHVSAKLVLKATAVIKGDIFTQTLEIEPNARFNGVCKMSGEGTTKEAAKLKQ</sequence>
<gene>
    <name evidence="3" type="ORF">DWU89_01225</name>
    <name evidence="2" type="ORF">H8784_01205</name>
</gene>
<dbReference type="RefSeq" id="WP_115497956.1">
    <property type="nucleotide sequence ID" value="NZ_JACRTI010000002.1"/>
</dbReference>
<evidence type="ECO:0000313" key="3">
    <source>
        <dbReference type="EMBL" id="RDU51049.1"/>
    </source>
</evidence>
<proteinExistence type="inferred from homology"/>
<evidence type="ECO:0000313" key="4">
    <source>
        <dbReference type="Proteomes" id="UP000256321"/>
    </source>
</evidence>
<dbReference type="PANTHER" id="PTHR35024:SF4">
    <property type="entry name" value="POLYMER-FORMING CYTOSKELETAL PROTEIN"/>
    <property type="match status" value="1"/>
</dbReference>
<dbReference type="EMBL" id="JACRTI010000002">
    <property type="protein sequence ID" value="MBC8600334.1"/>
    <property type="molecule type" value="Genomic_DNA"/>
</dbReference>
<evidence type="ECO:0000313" key="2">
    <source>
        <dbReference type="EMBL" id="MBC8600334.1"/>
    </source>
</evidence>
<comment type="similarity">
    <text evidence="1">Belongs to the bactofilin family.</text>
</comment>
<protein>
    <submittedName>
        <fullName evidence="3">Polymer-forming cytoskeletal protein</fullName>
    </submittedName>
</protein>
<dbReference type="InterPro" id="IPR007607">
    <property type="entry name" value="BacA/B"/>
</dbReference>
<dbReference type="Proteomes" id="UP000629596">
    <property type="component" value="Unassembled WGS sequence"/>
</dbReference>